<proteinExistence type="predicted"/>
<organism evidence="1 2">
    <name type="scientific">Araneus ventricosus</name>
    <name type="common">Orbweaver spider</name>
    <name type="synonym">Epeira ventricosa</name>
    <dbReference type="NCBI Taxonomy" id="182803"/>
    <lineage>
        <taxon>Eukaryota</taxon>
        <taxon>Metazoa</taxon>
        <taxon>Ecdysozoa</taxon>
        <taxon>Arthropoda</taxon>
        <taxon>Chelicerata</taxon>
        <taxon>Arachnida</taxon>
        <taxon>Araneae</taxon>
        <taxon>Araneomorphae</taxon>
        <taxon>Entelegynae</taxon>
        <taxon>Araneoidea</taxon>
        <taxon>Araneidae</taxon>
        <taxon>Araneus</taxon>
    </lineage>
</organism>
<protein>
    <submittedName>
        <fullName evidence="1">Uncharacterized protein</fullName>
    </submittedName>
</protein>
<evidence type="ECO:0000313" key="2">
    <source>
        <dbReference type="Proteomes" id="UP000499080"/>
    </source>
</evidence>
<gene>
    <name evidence="1" type="ORF">AVEN_200293_1</name>
</gene>
<name>A0A4Y2HHS2_ARAVE</name>
<dbReference type="Proteomes" id="UP000499080">
    <property type="component" value="Unassembled WGS sequence"/>
</dbReference>
<accession>A0A4Y2HHS2</accession>
<keyword evidence="2" id="KW-1185">Reference proteome</keyword>
<comment type="caution">
    <text evidence="1">The sequence shown here is derived from an EMBL/GenBank/DDBJ whole genome shotgun (WGS) entry which is preliminary data.</text>
</comment>
<dbReference type="EMBL" id="BGPR01001949">
    <property type="protein sequence ID" value="GBM64885.1"/>
    <property type="molecule type" value="Genomic_DNA"/>
</dbReference>
<reference evidence="1 2" key="1">
    <citation type="journal article" date="2019" name="Sci. Rep.">
        <title>Orb-weaving spider Araneus ventricosus genome elucidates the spidroin gene catalogue.</title>
        <authorList>
            <person name="Kono N."/>
            <person name="Nakamura H."/>
            <person name="Ohtoshi R."/>
            <person name="Moran D.A.P."/>
            <person name="Shinohara A."/>
            <person name="Yoshida Y."/>
            <person name="Fujiwara M."/>
            <person name="Mori M."/>
            <person name="Tomita M."/>
            <person name="Arakawa K."/>
        </authorList>
    </citation>
    <scope>NUCLEOTIDE SEQUENCE [LARGE SCALE GENOMIC DNA]</scope>
</reference>
<dbReference type="AlphaFoldDB" id="A0A4Y2HHS2"/>
<evidence type="ECO:0000313" key="1">
    <source>
        <dbReference type="EMBL" id="GBM64885.1"/>
    </source>
</evidence>
<sequence length="125" mass="14289">MDGAVYHFKICRNSSVENAMKWFLQRLFDSHLWNQIIITGAKIREYEQLPALDNKCSGHELLLNYSSDLQSDKTLCPKHQLTWYSGLAQVGRPRVSLSGMLCPDPPFGANFCIPFMQRAIQLVDN</sequence>